<proteinExistence type="predicted"/>
<organism evidence="5 6">
    <name type="scientific">Vanilla planifolia</name>
    <name type="common">Vanilla</name>
    <dbReference type="NCBI Taxonomy" id="51239"/>
    <lineage>
        <taxon>Eukaryota</taxon>
        <taxon>Viridiplantae</taxon>
        <taxon>Streptophyta</taxon>
        <taxon>Embryophyta</taxon>
        <taxon>Tracheophyta</taxon>
        <taxon>Spermatophyta</taxon>
        <taxon>Magnoliopsida</taxon>
        <taxon>Liliopsida</taxon>
        <taxon>Asparagales</taxon>
        <taxon>Orchidaceae</taxon>
        <taxon>Vanilloideae</taxon>
        <taxon>Vanilleae</taxon>
        <taxon>Vanilla</taxon>
    </lineage>
</organism>
<name>A0A835V437_VANPL</name>
<dbReference type="PANTHER" id="PTHR46023">
    <property type="entry name" value="LIPASE CLASS 3 PROTEIN-LIKE"/>
    <property type="match status" value="1"/>
</dbReference>
<dbReference type="InterPro" id="IPR002921">
    <property type="entry name" value="Fungal_lipase-type"/>
</dbReference>
<gene>
    <name evidence="5" type="ORF">HPP92_011079</name>
</gene>
<evidence type="ECO:0000313" key="5">
    <source>
        <dbReference type="EMBL" id="KAG0482995.1"/>
    </source>
</evidence>
<evidence type="ECO:0000256" key="2">
    <source>
        <dbReference type="SAM" id="SignalP"/>
    </source>
</evidence>
<dbReference type="Pfam" id="PF03893">
    <property type="entry name" value="Lipase3_N"/>
    <property type="match status" value="1"/>
</dbReference>
<dbReference type="Proteomes" id="UP000639772">
    <property type="component" value="Unassembled WGS sequence"/>
</dbReference>
<evidence type="ECO:0000259" key="3">
    <source>
        <dbReference type="Pfam" id="PF01764"/>
    </source>
</evidence>
<dbReference type="Pfam" id="PF01764">
    <property type="entry name" value="Lipase_3"/>
    <property type="match status" value="1"/>
</dbReference>
<feature type="region of interest" description="Disordered" evidence="1">
    <location>
        <begin position="30"/>
        <end position="55"/>
    </location>
</feature>
<dbReference type="InterPro" id="IPR029058">
    <property type="entry name" value="AB_hydrolase_fold"/>
</dbReference>
<evidence type="ECO:0000256" key="1">
    <source>
        <dbReference type="SAM" id="MobiDB-lite"/>
    </source>
</evidence>
<feature type="domain" description="Fungal lipase-type" evidence="3">
    <location>
        <begin position="186"/>
        <end position="323"/>
    </location>
</feature>
<feature type="signal peptide" evidence="2">
    <location>
        <begin position="1"/>
        <end position="29"/>
    </location>
</feature>
<feature type="domain" description="Mono-/di-acylglycerol lipase N-terminal" evidence="4">
    <location>
        <begin position="55"/>
        <end position="112"/>
    </location>
</feature>
<dbReference type="EMBL" id="JADCNM010000005">
    <property type="protein sequence ID" value="KAG0482995.1"/>
    <property type="molecule type" value="Genomic_DNA"/>
</dbReference>
<dbReference type="CDD" id="cd00519">
    <property type="entry name" value="Lipase_3"/>
    <property type="match status" value="1"/>
</dbReference>
<reference evidence="5 6" key="1">
    <citation type="journal article" date="2020" name="Nat. Food">
        <title>A phased Vanilla planifolia genome enables genetic improvement of flavour and production.</title>
        <authorList>
            <person name="Hasing T."/>
            <person name="Tang H."/>
            <person name="Brym M."/>
            <person name="Khazi F."/>
            <person name="Huang T."/>
            <person name="Chambers A.H."/>
        </authorList>
    </citation>
    <scope>NUCLEOTIDE SEQUENCE [LARGE SCALE GENOMIC DNA]</scope>
    <source>
        <tissue evidence="5">Leaf</tissue>
    </source>
</reference>
<evidence type="ECO:0000313" key="6">
    <source>
        <dbReference type="Proteomes" id="UP000639772"/>
    </source>
</evidence>
<feature type="chain" id="PRO_5032734384" evidence="2">
    <location>
        <begin position="30"/>
        <end position="445"/>
    </location>
</feature>
<dbReference type="PANTHER" id="PTHR46023:SF6">
    <property type="entry name" value="LIPASE CLASS 3 FAMILY PROTEIN"/>
    <property type="match status" value="1"/>
</dbReference>
<comment type="caution">
    <text evidence="5">The sequence shown here is derived from an EMBL/GenBank/DDBJ whole genome shotgun (WGS) entry which is preliminary data.</text>
</comment>
<dbReference type="Gene3D" id="3.40.50.1820">
    <property type="entry name" value="alpha/beta hydrolase"/>
    <property type="match status" value="1"/>
</dbReference>
<evidence type="ECO:0000259" key="4">
    <source>
        <dbReference type="Pfam" id="PF03893"/>
    </source>
</evidence>
<dbReference type="AlphaFoldDB" id="A0A835V437"/>
<dbReference type="SUPFAM" id="SSF53474">
    <property type="entry name" value="alpha/beta-Hydrolases"/>
    <property type="match status" value="1"/>
</dbReference>
<dbReference type="GO" id="GO:0016042">
    <property type="term" value="P:lipid catabolic process"/>
    <property type="evidence" value="ECO:0007669"/>
    <property type="project" value="InterPro"/>
</dbReference>
<keyword evidence="2" id="KW-0732">Signal</keyword>
<dbReference type="OrthoDB" id="438440at2759"/>
<sequence>MATTTMATAAGMAMLLYFFLNRRLSASMAATDEERAGDTSKAAGRGGGRRKIARTPAQAPATWREAVATLAETLRFTYTETLGKWPIGDLAFGIKYLMRRQGNLQLAGIFSESDCVQLKGLEIIAELIHLLRLLNLCMLFSKKPFEVFLNSAGYTEDDVFIQEPKAGLLKPAFTVICDKRSKCIILLIRGTHSIKDTLTAATGAVVPFHHLVLHEGGVNSLVLGYAHCGMVAAARWIAKCATACLHKAVCMYPDYNVKIIGHSLGGGTAAILTYILRERSEFSSCTCIAFAPAACMTWELAESGKNFITAVINGSDLVPTFSTASVDNLRTEVTTSSWLNDLRDQIQHTRFLNIVYRSACALGSRLPSISSAKARVAGARALLRPVSNGTQVVMQQAQVVTQAVVRTNSFSSWTCMGARRRIVGSMGNSNPKGKLTSTCKVQNPW</sequence>
<dbReference type="InterPro" id="IPR005592">
    <property type="entry name" value="Mono/diacylglycerol_lipase_N"/>
</dbReference>
<accession>A0A835V437</accession>
<protein>
    <submittedName>
        <fullName evidence="5">Uncharacterized protein</fullName>
    </submittedName>
</protein>